<dbReference type="Gene3D" id="3.90.550.10">
    <property type="entry name" value="Spore Coat Polysaccharide Biosynthesis Protein SpsA, Chain A"/>
    <property type="match status" value="1"/>
</dbReference>
<dbReference type="GO" id="GO:0016757">
    <property type="term" value="F:glycosyltransferase activity"/>
    <property type="evidence" value="ECO:0007669"/>
    <property type="project" value="UniProtKB-KW"/>
</dbReference>
<keyword evidence="4" id="KW-1133">Transmembrane helix</keyword>
<evidence type="ECO:0000259" key="5">
    <source>
        <dbReference type="Pfam" id="PF00535"/>
    </source>
</evidence>
<protein>
    <submittedName>
        <fullName evidence="6">Glycosyltransferase</fullName>
        <ecNumber evidence="6">2.4.-.-</ecNumber>
    </submittedName>
</protein>
<dbReference type="EMBL" id="CP129118">
    <property type="protein sequence ID" value="WOV89219.1"/>
    <property type="molecule type" value="Genomic_DNA"/>
</dbReference>
<dbReference type="SUPFAM" id="SSF53448">
    <property type="entry name" value="Nucleotide-diphospho-sugar transferases"/>
    <property type="match status" value="1"/>
</dbReference>
<dbReference type="InterPro" id="IPR001173">
    <property type="entry name" value="Glyco_trans_2-like"/>
</dbReference>
<organism evidence="6 7">
    <name type="scientific">Sporosarcina oncorhynchi</name>
    <dbReference type="NCBI Taxonomy" id="3056444"/>
    <lineage>
        <taxon>Bacteria</taxon>
        <taxon>Bacillati</taxon>
        <taxon>Bacillota</taxon>
        <taxon>Bacilli</taxon>
        <taxon>Bacillales</taxon>
        <taxon>Caryophanaceae</taxon>
        <taxon>Sporosarcina</taxon>
    </lineage>
</organism>
<feature type="transmembrane region" description="Helical" evidence="4">
    <location>
        <begin position="237"/>
        <end position="255"/>
    </location>
</feature>
<proteinExistence type="inferred from homology"/>
<accession>A0ABZ0LAK8</accession>
<dbReference type="PANTHER" id="PTHR22916">
    <property type="entry name" value="GLYCOSYLTRANSFERASE"/>
    <property type="match status" value="1"/>
</dbReference>
<comment type="similarity">
    <text evidence="1">Belongs to the glycosyltransferase 2 family.</text>
</comment>
<reference evidence="6 7" key="1">
    <citation type="submission" date="2023-06" db="EMBL/GenBank/DDBJ databases">
        <title>Sporosarcina sp. nov., isolated from Korean tranditional fermented seafood 'Jeotgal'.</title>
        <authorList>
            <person name="Yang A.I."/>
            <person name="Shin N.-R."/>
        </authorList>
    </citation>
    <scope>NUCLEOTIDE SEQUENCE [LARGE SCALE GENOMIC DNA]</scope>
    <source>
        <strain evidence="6 7">T2O-4</strain>
    </source>
</reference>
<dbReference type="EC" id="2.4.-.-" evidence="6"/>
<evidence type="ECO:0000256" key="3">
    <source>
        <dbReference type="ARBA" id="ARBA00022679"/>
    </source>
</evidence>
<keyword evidence="7" id="KW-1185">Reference proteome</keyword>
<keyword evidence="4" id="KW-0472">Membrane</keyword>
<keyword evidence="4" id="KW-0812">Transmembrane</keyword>
<keyword evidence="2 6" id="KW-0328">Glycosyltransferase</keyword>
<evidence type="ECO:0000256" key="4">
    <source>
        <dbReference type="SAM" id="Phobius"/>
    </source>
</evidence>
<dbReference type="Pfam" id="PF00535">
    <property type="entry name" value="Glycos_transf_2"/>
    <property type="match status" value="1"/>
</dbReference>
<sequence length="315" mass="37357">MESVLKQSYKNIEILLINDGSTDNSDKICRKYFAAYECISLYKQKNGGLSDARNTGIKKATGEYIIFLDSDDFWENTLLETVVTELQLNNTIDYLFFRHSEYYETTNNKIEKFLKLDSTIISRLTGLEILSYILDKEKNFPWYACLAVIRRDFIEKNNLLFEVGRSYEDVIWTPTIFMKVENVRFIDKALYVYRRDRDGQITSQFSYKNFRDSIFVADYWGRNVSYLIGFEKLQNQIMINVIARYYFAIWFSGFLKKRDRHMIWRDIAEHRHLLAFTNTPIQNATKVLLNCIGLPSTSYLFKLLIKTKHFIVKTR</sequence>
<dbReference type="CDD" id="cd00761">
    <property type="entry name" value="Glyco_tranf_GTA_type"/>
    <property type="match status" value="1"/>
</dbReference>
<name>A0ABZ0LAK8_9BACL</name>
<evidence type="ECO:0000313" key="6">
    <source>
        <dbReference type="EMBL" id="WOV89219.1"/>
    </source>
</evidence>
<dbReference type="InterPro" id="IPR029044">
    <property type="entry name" value="Nucleotide-diphossugar_trans"/>
</dbReference>
<dbReference type="Proteomes" id="UP001303902">
    <property type="component" value="Chromosome"/>
</dbReference>
<dbReference type="PANTHER" id="PTHR22916:SF51">
    <property type="entry name" value="GLYCOSYLTRANSFERASE EPSH-RELATED"/>
    <property type="match status" value="1"/>
</dbReference>
<keyword evidence="3 6" id="KW-0808">Transferase</keyword>
<evidence type="ECO:0000256" key="2">
    <source>
        <dbReference type="ARBA" id="ARBA00022676"/>
    </source>
</evidence>
<gene>
    <name evidence="6" type="ORF">QWT69_11140</name>
</gene>
<evidence type="ECO:0000256" key="1">
    <source>
        <dbReference type="ARBA" id="ARBA00006739"/>
    </source>
</evidence>
<evidence type="ECO:0000313" key="7">
    <source>
        <dbReference type="Proteomes" id="UP001303902"/>
    </source>
</evidence>
<feature type="domain" description="Glycosyltransferase 2-like" evidence="5">
    <location>
        <begin position="2"/>
        <end position="152"/>
    </location>
</feature>